<dbReference type="Pfam" id="PF02620">
    <property type="entry name" value="YceD"/>
    <property type="match status" value="1"/>
</dbReference>
<dbReference type="AlphaFoldDB" id="A0A1G7ARB0"/>
<dbReference type="RefSeq" id="WP_090109922.1">
    <property type="nucleotide sequence ID" value="NZ_FNAT01000001.1"/>
</dbReference>
<reference evidence="3" key="1">
    <citation type="submission" date="2016-10" db="EMBL/GenBank/DDBJ databases">
        <authorList>
            <person name="Varghese N."/>
            <person name="Submissions S."/>
        </authorList>
    </citation>
    <scope>NUCLEOTIDE SEQUENCE [LARGE SCALE GENOMIC DNA]</scope>
    <source>
        <strain evidence="3">DSM 21424</strain>
    </source>
</reference>
<feature type="compositionally biased region" description="Basic and acidic residues" evidence="1">
    <location>
        <begin position="175"/>
        <end position="188"/>
    </location>
</feature>
<sequence length="204" mass="21903">MPENTPLPRRMIRLAELPERRATEIELVPSADERAAVARDLDIPGVRKLRFLARLIPEGRDGWRLEGEIGATVVQDCVATLEPVVTRIDETVTRRYLADWREPEGVEVEMPEDDTLEPLPAALDLAQVMIEALALALPDYPRADGAAPADASAIPPGAAPIRDEEVKPFAGLAALRDKLGGGDGKADDGTPGDDADNDTGDGRA</sequence>
<dbReference type="Proteomes" id="UP000198922">
    <property type="component" value="Unassembled WGS sequence"/>
</dbReference>
<evidence type="ECO:0000313" key="2">
    <source>
        <dbReference type="EMBL" id="SDE17343.1"/>
    </source>
</evidence>
<proteinExistence type="predicted"/>
<feature type="compositionally biased region" description="Acidic residues" evidence="1">
    <location>
        <begin position="190"/>
        <end position="204"/>
    </location>
</feature>
<organism evidence="2 3">
    <name type="scientific">Limimaricola pyoseonensis</name>
    <dbReference type="NCBI Taxonomy" id="521013"/>
    <lineage>
        <taxon>Bacteria</taxon>
        <taxon>Pseudomonadati</taxon>
        <taxon>Pseudomonadota</taxon>
        <taxon>Alphaproteobacteria</taxon>
        <taxon>Rhodobacterales</taxon>
        <taxon>Paracoccaceae</taxon>
        <taxon>Limimaricola</taxon>
    </lineage>
</organism>
<dbReference type="InterPro" id="IPR003772">
    <property type="entry name" value="YceD"/>
</dbReference>
<name>A0A1G7ARB0_9RHOB</name>
<dbReference type="OrthoDB" id="8443793at2"/>
<gene>
    <name evidence="2" type="ORF">SAMN04488567_1077</name>
</gene>
<evidence type="ECO:0000256" key="1">
    <source>
        <dbReference type="SAM" id="MobiDB-lite"/>
    </source>
</evidence>
<evidence type="ECO:0000313" key="3">
    <source>
        <dbReference type="Proteomes" id="UP000198922"/>
    </source>
</evidence>
<dbReference type="EMBL" id="FNAT01000001">
    <property type="protein sequence ID" value="SDE17343.1"/>
    <property type="molecule type" value="Genomic_DNA"/>
</dbReference>
<accession>A0A1G7ARB0</accession>
<feature type="region of interest" description="Disordered" evidence="1">
    <location>
        <begin position="172"/>
        <end position="204"/>
    </location>
</feature>
<keyword evidence="3" id="KW-1185">Reference proteome</keyword>
<protein>
    <submittedName>
        <fullName evidence="2">Uncharacterized metal-binding protein YceD, DUF177 family</fullName>
    </submittedName>
</protein>
<dbReference type="STRING" id="521013.SAMN04488567_1077"/>